<organism evidence="2 3">
    <name type="scientific">Thermotoga petrophila</name>
    <dbReference type="NCBI Taxonomy" id="93929"/>
    <lineage>
        <taxon>Bacteria</taxon>
        <taxon>Thermotogati</taxon>
        <taxon>Thermotogota</taxon>
        <taxon>Thermotogae</taxon>
        <taxon>Thermotogales</taxon>
        <taxon>Thermotogaceae</taxon>
        <taxon>Thermotoga</taxon>
    </lineage>
</organism>
<dbReference type="InterPro" id="IPR032607">
    <property type="entry name" value="DUF4894"/>
</dbReference>
<dbReference type="AlphaFoldDB" id="A0A101EPK3"/>
<reference evidence="2 3" key="1">
    <citation type="journal article" date="2015" name="MBio">
        <title>Genome-Resolved Metagenomic Analysis Reveals Roles for Candidate Phyla and Other Microbial Community Members in Biogeochemical Transformations in Oil Reservoirs.</title>
        <authorList>
            <person name="Hu P."/>
            <person name="Tom L."/>
            <person name="Singh A."/>
            <person name="Thomas B.C."/>
            <person name="Baker B.J."/>
            <person name="Piceno Y.M."/>
            <person name="Andersen G.L."/>
            <person name="Banfield J.F."/>
        </authorList>
    </citation>
    <scope>NUCLEOTIDE SEQUENCE [LARGE SCALE GENOMIC DNA]</scope>
    <source>
        <strain evidence="2">46_26</strain>
    </source>
</reference>
<evidence type="ECO:0000313" key="2">
    <source>
        <dbReference type="EMBL" id="KUK22367.1"/>
    </source>
</evidence>
<keyword evidence="1" id="KW-0472">Membrane</keyword>
<accession>A0A101EPK3</accession>
<protein>
    <submittedName>
        <fullName evidence="2">Uncharacterized protein</fullName>
    </submittedName>
</protein>
<gene>
    <name evidence="2" type="ORF">XD57_1534</name>
</gene>
<dbReference type="Proteomes" id="UP000058636">
    <property type="component" value="Unassembled WGS sequence"/>
</dbReference>
<evidence type="ECO:0000256" key="1">
    <source>
        <dbReference type="SAM" id="Phobius"/>
    </source>
</evidence>
<dbReference type="PATRIC" id="fig|93930.3.peg.604"/>
<sequence length="184" mass="21767">MRSLRVLLITMIVLYILFFVNSFFQSRREHVRVPEKVYSYLIENFNISPKSIIIDSKKTVGIVFYEGNYYLCAEDGSLVVSLSKKELFKFYPLFLEVRLEGLRLSKRDSEILDILIPVLRSSMVSAVFFESKEVVLLKGSRIMFEEWKDLVENFQVIMEQSEKMKAKERYFLTDDGRLMWIRGD</sequence>
<name>A0A101EPK3_9THEM</name>
<evidence type="ECO:0000313" key="3">
    <source>
        <dbReference type="Proteomes" id="UP000058636"/>
    </source>
</evidence>
<dbReference type="RefSeq" id="WP_334099993.1">
    <property type="nucleotide sequence ID" value="NZ_DAITJQ010000001.1"/>
</dbReference>
<dbReference type="EMBL" id="LGFG01000179">
    <property type="protein sequence ID" value="KUK22367.1"/>
    <property type="molecule type" value="Genomic_DNA"/>
</dbReference>
<feature type="transmembrane region" description="Helical" evidence="1">
    <location>
        <begin position="6"/>
        <end position="24"/>
    </location>
</feature>
<keyword evidence="1" id="KW-1133">Transmembrane helix</keyword>
<comment type="caution">
    <text evidence="2">The sequence shown here is derived from an EMBL/GenBank/DDBJ whole genome shotgun (WGS) entry which is preliminary data.</text>
</comment>
<keyword evidence="1" id="KW-0812">Transmembrane</keyword>
<proteinExistence type="predicted"/>
<dbReference type="Pfam" id="PF16235">
    <property type="entry name" value="DUF4894"/>
    <property type="match status" value="1"/>
</dbReference>